<evidence type="ECO:0000259" key="1">
    <source>
        <dbReference type="Pfam" id="PF17885"/>
    </source>
</evidence>
<reference evidence="2 3" key="1">
    <citation type="journal article" date="2019" name="ISME J.">
        <title>Candidatus Macondimonas diazotrophica, a novel gammaproteobacterial genus dominating crude-oil-contaminated coastal sediments.</title>
        <authorList>
            <person name="Karthikeyan S."/>
            <person name="Konstantinidis K."/>
        </authorList>
    </citation>
    <scope>NUCLEOTIDE SEQUENCE [LARGE SCALE GENOMIC DNA]</scope>
    <source>
        <strain evidence="2 3">KTK01</strain>
    </source>
</reference>
<dbReference type="Pfam" id="PF17885">
    <property type="entry name" value="Smoa_sbd"/>
    <property type="match status" value="1"/>
</dbReference>
<dbReference type="InterPro" id="IPR036188">
    <property type="entry name" value="FAD/NAD-bd_sf"/>
</dbReference>
<name>A0A4Z0F878_9GAMM</name>
<protein>
    <recommendedName>
        <fullName evidence="1">Styrene monooxygenase StyA putative substrate binding domain-containing protein</fullName>
    </recommendedName>
</protein>
<dbReference type="EMBL" id="SRIO01000008">
    <property type="protein sequence ID" value="TFZ82552.1"/>
    <property type="molecule type" value="Genomic_DNA"/>
</dbReference>
<proteinExistence type="predicted"/>
<dbReference type="OrthoDB" id="8801399at2"/>
<dbReference type="Proteomes" id="UP000297890">
    <property type="component" value="Unassembled WGS sequence"/>
</dbReference>
<dbReference type="PRINTS" id="PR00411">
    <property type="entry name" value="PNDRDTASEI"/>
</dbReference>
<dbReference type="RefSeq" id="WP_135281798.1">
    <property type="nucleotide sequence ID" value="NZ_SRIO01000008.1"/>
</dbReference>
<dbReference type="SUPFAM" id="SSF51905">
    <property type="entry name" value="FAD/NAD(P)-binding domain"/>
    <property type="match status" value="1"/>
</dbReference>
<evidence type="ECO:0000313" key="2">
    <source>
        <dbReference type="EMBL" id="TFZ82552.1"/>
    </source>
</evidence>
<sequence length="430" mass="47806">MRKIAIIGGGLAGFHAAFSLQQAGDYEVTVYTNRTAEQLRNGRMLSMAAPFRWVLERESSLGINFWEDVDARAEGFDMHIKDPGGSGKDLFRLTGRFPDGLYALGVDYRLKFSTWMDEWERRGGKLVVRDIAVTDLEEIAAASDLTLVVTGRGPLSQIFDKDEERSTHHLPPLPSAAIFLVGPRVASHQPWDDVPFSPLRFDILPGVGDVFSWPFYTAAGVCRGFAFQSTVPGGPFDAGRDRKTAAAYLEFAREATEKLIPDNAFLYEDAVIPDEGAWLYGPTEPMVRCPVKQLDNGAWVWGMGDAAMIQDPYAGQSGNNAVRMTDRYVRHILERGDAAYDPDWMQSVWDEHWDQYGQFAFRFCTLLQDAPNKALMSIQMAATRDPAIAQAFVGWFGYPPSAWPYIEDEQAAKRFIADHATPAPAMGAAV</sequence>
<organism evidence="2 3">
    <name type="scientific">Candidatus Macondimonas diazotrophica</name>
    <dbReference type="NCBI Taxonomy" id="2305248"/>
    <lineage>
        <taxon>Bacteria</taxon>
        <taxon>Pseudomonadati</taxon>
        <taxon>Pseudomonadota</taxon>
        <taxon>Gammaproteobacteria</taxon>
        <taxon>Chromatiales</taxon>
        <taxon>Ectothiorhodospiraceae</taxon>
        <taxon>Candidatus Macondimonas</taxon>
    </lineage>
</organism>
<dbReference type="Gene3D" id="3.50.50.60">
    <property type="entry name" value="FAD/NAD(P)-binding domain"/>
    <property type="match status" value="3"/>
</dbReference>
<keyword evidence="3" id="KW-1185">Reference proteome</keyword>
<evidence type="ECO:0000313" key="3">
    <source>
        <dbReference type="Proteomes" id="UP000297890"/>
    </source>
</evidence>
<feature type="domain" description="Styrene monooxygenase StyA putative substrate binding" evidence="1">
    <location>
        <begin position="151"/>
        <end position="262"/>
    </location>
</feature>
<gene>
    <name evidence="2" type="ORF">E4680_07530</name>
</gene>
<comment type="caution">
    <text evidence="2">The sequence shown here is derived from an EMBL/GenBank/DDBJ whole genome shotgun (WGS) entry which is preliminary data.</text>
</comment>
<accession>A0A4Z0F878</accession>
<dbReference type="AlphaFoldDB" id="A0A4Z0F878"/>
<dbReference type="InterPro" id="IPR041654">
    <property type="entry name" value="StyA_sbd"/>
</dbReference>